<comment type="caution">
    <text evidence="1">The sequence shown here is derived from an EMBL/GenBank/DDBJ whole genome shotgun (WGS) entry which is preliminary data.</text>
</comment>
<dbReference type="RefSeq" id="WP_371941868.1">
    <property type="nucleotide sequence ID" value="NZ_JAXCEH010000009.1"/>
</dbReference>
<dbReference type="InterPro" id="IPR036291">
    <property type="entry name" value="NAD(P)-bd_dom_sf"/>
</dbReference>
<proteinExistence type="predicted"/>
<gene>
    <name evidence="1" type="ORF">SM436_15725</name>
</gene>
<dbReference type="Proteomes" id="UP001569904">
    <property type="component" value="Unassembled WGS sequence"/>
</dbReference>
<sequence length="62" mass="5814">MNPGPRGRVALVAAATGGLGLATARGFAAAGFGAIAAFLASEQAGFITGTPLKADGGLGQGI</sequence>
<organism evidence="1 2">
    <name type="scientific">Actinomadura chokoriensis</name>
    <dbReference type="NCBI Taxonomy" id="454156"/>
    <lineage>
        <taxon>Bacteria</taxon>
        <taxon>Bacillati</taxon>
        <taxon>Actinomycetota</taxon>
        <taxon>Actinomycetes</taxon>
        <taxon>Streptosporangiales</taxon>
        <taxon>Thermomonosporaceae</taxon>
        <taxon>Actinomadura</taxon>
    </lineage>
</organism>
<evidence type="ECO:0000313" key="1">
    <source>
        <dbReference type="EMBL" id="MFA1555138.1"/>
    </source>
</evidence>
<keyword evidence="2" id="KW-1185">Reference proteome</keyword>
<dbReference type="SUPFAM" id="SSF51735">
    <property type="entry name" value="NAD(P)-binding Rossmann-fold domains"/>
    <property type="match status" value="2"/>
</dbReference>
<evidence type="ECO:0000313" key="2">
    <source>
        <dbReference type="Proteomes" id="UP001569904"/>
    </source>
</evidence>
<accession>A0ABV4QYP4</accession>
<dbReference type="EMBL" id="JAXCEH010000009">
    <property type="protein sequence ID" value="MFA1555138.1"/>
    <property type="molecule type" value="Genomic_DNA"/>
</dbReference>
<protein>
    <recommendedName>
        <fullName evidence="3">Short-chain dehydrogenase</fullName>
    </recommendedName>
</protein>
<evidence type="ECO:0008006" key="3">
    <source>
        <dbReference type="Google" id="ProtNLM"/>
    </source>
</evidence>
<name>A0ABV4QYP4_9ACTN</name>
<reference evidence="1 2" key="1">
    <citation type="submission" date="2023-11" db="EMBL/GenBank/DDBJ databases">
        <title>Actinomadura monticuli sp. nov., isolated from volcanic ash.</title>
        <authorList>
            <person name="Lee S.D."/>
            <person name="Yang H."/>
            <person name="Kim I.S."/>
        </authorList>
    </citation>
    <scope>NUCLEOTIDE SEQUENCE [LARGE SCALE GENOMIC DNA]</scope>
    <source>
        <strain evidence="1 2">DSM 45346</strain>
    </source>
</reference>